<proteinExistence type="predicted"/>
<comment type="caution">
    <text evidence="2">The sequence shown here is derived from an EMBL/GenBank/DDBJ whole genome shotgun (WGS) entry which is preliminary data.</text>
</comment>
<keyword evidence="3" id="KW-1185">Reference proteome</keyword>
<dbReference type="AlphaFoldDB" id="A0A2M8RTV0"/>
<dbReference type="Proteomes" id="UP000230282">
    <property type="component" value="Unassembled WGS sequence"/>
</dbReference>
<dbReference type="Gene3D" id="3.30.429.10">
    <property type="entry name" value="Macrophage Migration Inhibitory Factor"/>
    <property type="match status" value="1"/>
</dbReference>
<accession>A0A2M8RTV0</accession>
<dbReference type="InterPro" id="IPR014347">
    <property type="entry name" value="Tautomerase/MIF_sf"/>
</dbReference>
<protein>
    <recommendedName>
        <fullName evidence="1">Tautomerase cis-CaaD-like domain-containing protein</fullName>
    </recommendedName>
</protein>
<organism evidence="2 3">
    <name type="scientific">Caviibacterium pharyngocola</name>
    <dbReference type="NCBI Taxonomy" id="28159"/>
    <lineage>
        <taxon>Bacteria</taxon>
        <taxon>Pseudomonadati</taxon>
        <taxon>Pseudomonadota</taxon>
        <taxon>Gammaproteobacteria</taxon>
        <taxon>Pasteurellales</taxon>
        <taxon>Pasteurellaceae</taxon>
        <taxon>Caviibacterium</taxon>
    </lineage>
</organism>
<dbReference type="Pfam" id="PF14832">
    <property type="entry name" value="Tautomerase_3"/>
    <property type="match status" value="1"/>
</dbReference>
<evidence type="ECO:0000313" key="3">
    <source>
        <dbReference type="Proteomes" id="UP000230282"/>
    </source>
</evidence>
<reference evidence="2 3" key="1">
    <citation type="submission" date="2017-11" db="EMBL/GenBank/DDBJ databases">
        <title>Reclassification of Bisgaard taxon 5 as Caviibacterium pharyngocola gen. nov., sp. nov.</title>
        <authorList>
            <person name="Christensen H."/>
        </authorList>
    </citation>
    <scope>NUCLEOTIDE SEQUENCE [LARGE SCALE GENOMIC DNA]</scope>
    <source>
        <strain evidence="2 3">7_3</strain>
    </source>
</reference>
<sequence>MWKIYHPKNAFGEQDKREIANKITAVYAIFLPYFYVNVFFGPIDAEDCYIGGKPNGDFVRVTINHIAKSIKDPEEKKLFLNACNRILDPYVAFCSTI</sequence>
<dbReference type="EMBL" id="PHGZ01000024">
    <property type="protein sequence ID" value="PJG82308.1"/>
    <property type="molecule type" value="Genomic_DNA"/>
</dbReference>
<gene>
    <name evidence="2" type="ORF">CVP04_09920</name>
</gene>
<feature type="domain" description="Tautomerase cis-CaaD-like" evidence="1">
    <location>
        <begin position="1"/>
        <end position="92"/>
    </location>
</feature>
<evidence type="ECO:0000313" key="2">
    <source>
        <dbReference type="EMBL" id="PJG82308.1"/>
    </source>
</evidence>
<name>A0A2M8RTV0_9PAST</name>
<evidence type="ECO:0000259" key="1">
    <source>
        <dbReference type="Pfam" id="PF14832"/>
    </source>
</evidence>
<dbReference type="InterPro" id="IPR028116">
    <property type="entry name" value="Cis-CaaD-like"/>
</dbReference>
<dbReference type="OrthoDB" id="7595039at2"/>